<feature type="domain" description="Methyltransferase" evidence="1">
    <location>
        <begin position="58"/>
        <end position="181"/>
    </location>
</feature>
<accession>A0AAN7DA77</accession>
<dbReference type="PANTHER" id="PTHR43591">
    <property type="entry name" value="METHYLTRANSFERASE"/>
    <property type="match status" value="1"/>
</dbReference>
<dbReference type="PANTHER" id="PTHR43591:SF105">
    <property type="entry name" value="METHYLTRANSFERASE DOMAIN-CONTAINING PROTEIN-RELATED"/>
    <property type="match status" value="1"/>
</dbReference>
<dbReference type="SUPFAM" id="SSF53335">
    <property type="entry name" value="S-adenosyl-L-methionine-dependent methyltransferases"/>
    <property type="match status" value="1"/>
</dbReference>
<evidence type="ECO:0000313" key="2">
    <source>
        <dbReference type="EMBL" id="KAK4513073.1"/>
    </source>
</evidence>
<sequence>MIEPQHQILNGRNFHANEKVAYLLPEDNDEMSRVHKQHVVLKYTLQSNFQAPLQEKLEQGITVLDSGCGPASWVFDMAKDFPNSKFCGIDITSAFSQDTKPSNCEFTIANIAEKIPYPDNHFDFIHQRLLILGLTDANWDFTLKELLRVLKPGGYIELHEPDLHELNNMGPLLQQLQHTMSNMLQSRGMPPKISNELQGRAIKAGFVNAQVEITALKLNHGGQAGKMLWDDYQHGYTNMRPVMAMSNAEWQDEELYAIHIDNCAKEAEALQTSVNWYTCIAQKPL</sequence>
<dbReference type="InterPro" id="IPR029063">
    <property type="entry name" value="SAM-dependent_MTases_sf"/>
</dbReference>
<gene>
    <name evidence="2" type="ORF">ATC70_000111</name>
</gene>
<dbReference type="Proteomes" id="UP001304243">
    <property type="component" value="Unassembled WGS sequence"/>
</dbReference>
<organism evidence="2 3">
    <name type="scientific">Mucor velutinosus</name>
    <dbReference type="NCBI Taxonomy" id="708070"/>
    <lineage>
        <taxon>Eukaryota</taxon>
        <taxon>Fungi</taxon>
        <taxon>Fungi incertae sedis</taxon>
        <taxon>Mucoromycota</taxon>
        <taxon>Mucoromycotina</taxon>
        <taxon>Mucoromycetes</taxon>
        <taxon>Mucorales</taxon>
        <taxon>Mucorineae</taxon>
        <taxon>Mucoraceae</taxon>
        <taxon>Mucor</taxon>
    </lineage>
</organism>
<dbReference type="InterPro" id="IPR025714">
    <property type="entry name" value="Methyltranfer_dom"/>
</dbReference>
<name>A0AAN7DA77_9FUNG</name>
<evidence type="ECO:0000259" key="1">
    <source>
        <dbReference type="Pfam" id="PF13847"/>
    </source>
</evidence>
<dbReference type="EMBL" id="JASEJX010000020">
    <property type="protein sequence ID" value="KAK4513073.1"/>
    <property type="molecule type" value="Genomic_DNA"/>
</dbReference>
<dbReference type="GeneID" id="89943813"/>
<dbReference type="GO" id="GO:0008168">
    <property type="term" value="F:methyltransferase activity"/>
    <property type="evidence" value="ECO:0007669"/>
    <property type="project" value="TreeGrafter"/>
</dbReference>
<dbReference type="CDD" id="cd02440">
    <property type="entry name" value="AdoMet_MTases"/>
    <property type="match status" value="1"/>
</dbReference>
<protein>
    <recommendedName>
        <fullName evidence="1">Methyltransferase domain-containing protein</fullName>
    </recommendedName>
</protein>
<dbReference type="Pfam" id="PF13847">
    <property type="entry name" value="Methyltransf_31"/>
    <property type="match status" value="1"/>
</dbReference>
<dbReference type="RefSeq" id="XP_064679739.1">
    <property type="nucleotide sequence ID" value="XM_064819532.1"/>
</dbReference>
<comment type="caution">
    <text evidence="2">The sequence shown here is derived from an EMBL/GenBank/DDBJ whole genome shotgun (WGS) entry which is preliminary data.</text>
</comment>
<dbReference type="AlphaFoldDB" id="A0AAN7DA77"/>
<evidence type="ECO:0000313" key="3">
    <source>
        <dbReference type="Proteomes" id="UP001304243"/>
    </source>
</evidence>
<reference evidence="2 3" key="1">
    <citation type="submission" date="2022-11" db="EMBL/GenBank/DDBJ databases">
        <title>Mucor velutinosus strain NIH1002 WGS.</title>
        <authorList>
            <person name="Subramanian P."/>
            <person name="Mullikin J.C."/>
            <person name="Segre J.A."/>
            <person name="Zelazny A.M."/>
        </authorList>
    </citation>
    <scope>NUCLEOTIDE SEQUENCE [LARGE SCALE GENOMIC DNA]</scope>
    <source>
        <strain evidence="2 3">NIH1002</strain>
    </source>
</reference>
<proteinExistence type="predicted"/>
<dbReference type="Gene3D" id="3.40.50.150">
    <property type="entry name" value="Vaccinia Virus protein VP39"/>
    <property type="match status" value="1"/>
</dbReference>
<keyword evidence="3" id="KW-1185">Reference proteome</keyword>